<sequence>MTTSTIEQATDQANEVAGAETEFDPFNLDIKLAENTPAANTSLRCGTGDTCGSSCPSACTTS</sequence>
<evidence type="ECO:0000313" key="3">
    <source>
        <dbReference type="Proteomes" id="UP000236732"/>
    </source>
</evidence>
<dbReference type="AlphaFoldDB" id="A0A1H6EZU8"/>
<dbReference type="InterPro" id="IPR027575">
    <property type="entry name" value="LD_lanti_pre"/>
</dbReference>
<dbReference type="NCBIfam" id="TIGR04363">
    <property type="entry name" value="LD_lanti_pre"/>
    <property type="match status" value="1"/>
</dbReference>
<protein>
    <submittedName>
        <fullName evidence="2">FxLD family lantipeptide</fullName>
    </submittedName>
</protein>
<organism evidence="2 3">
    <name type="scientific">Nonomuraea solani</name>
    <dbReference type="NCBI Taxonomy" id="1144553"/>
    <lineage>
        <taxon>Bacteria</taxon>
        <taxon>Bacillati</taxon>
        <taxon>Actinomycetota</taxon>
        <taxon>Actinomycetes</taxon>
        <taxon>Streptosporangiales</taxon>
        <taxon>Streptosporangiaceae</taxon>
        <taxon>Nonomuraea</taxon>
    </lineage>
</organism>
<dbReference type="EMBL" id="FNVT01000026">
    <property type="protein sequence ID" value="SEH02395.1"/>
    <property type="molecule type" value="Genomic_DNA"/>
</dbReference>
<evidence type="ECO:0000313" key="2">
    <source>
        <dbReference type="EMBL" id="SEH02395.1"/>
    </source>
</evidence>
<dbReference type="OrthoDB" id="3215713at2"/>
<name>A0A1H6EZU8_9ACTN</name>
<proteinExistence type="predicted"/>
<feature type="region of interest" description="Disordered" evidence="1">
    <location>
        <begin position="1"/>
        <end position="20"/>
    </location>
</feature>
<dbReference type="Proteomes" id="UP000236732">
    <property type="component" value="Unassembled WGS sequence"/>
</dbReference>
<gene>
    <name evidence="2" type="ORF">SAMN05444920_12653</name>
</gene>
<keyword evidence="3" id="KW-1185">Reference proteome</keyword>
<evidence type="ECO:0000256" key="1">
    <source>
        <dbReference type="SAM" id="MobiDB-lite"/>
    </source>
</evidence>
<accession>A0A1H6EZU8</accession>
<feature type="compositionally biased region" description="Polar residues" evidence="1">
    <location>
        <begin position="1"/>
        <end position="13"/>
    </location>
</feature>
<reference evidence="2 3" key="1">
    <citation type="submission" date="2016-10" db="EMBL/GenBank/DDBJ databases">
        <authorList>
            <person name="de Groot N.N."/>
        </authorList>
    </citation>
    <scope>NUCLEOTIDE SEQUENCE [LARGE SCALE GENOMIC DNA]</scope>
    <source>
        <strain evidence="2 3">CGMCC 4.7037</strain>
    </source>
</reference>